<evidence type="ECO:0000256" key="3">
    <source>
        <dbReference type="ARBA" id="ARBA00022452"/>
    </source>
</evidence>
<dbReference type="GO" id="GO:0006826">
    <property type="term" value="P:iron ion transport"/>
    <property type="evidence" value="ECO:0007669"/>
    <property type="project" value="UniProtKB-KW"/>
</dbReference>
<feature type="domain" description="TonB-dependent receptor plug" evidence="15">
    <location>
        <begin position="56"/>
        <end position="164"/>
    </location>
</feature>
<evidence type="ECO:0000313" key="16">
    <source>
        <dbReference type="EMBL" id="MCP3732241.1"/>
    </source>
</evidence>
<evidence type="ECO:0000256" key="7">
    <source>
        <dbReference type="ARBA" id="ARBA00023065"/>
    </source>
</evidence>
<keyword evidence="8 12" id="KW-0798">TonB box</keyword>
<comment type="similarity">
    <text evidence="11 12">Belongs to the TonB-dependent receptor family.</text>
</comment>
<keyword evidence="7" id="KW-0406">Ion transport</keyword>
<evidence type="ECO:0000259" key="15">
    <source>
        <dbReference type="Pfam" id="PF07715"/>
    </source>
</evidence>
<dbReference type="AlphaFoldDB" id="A0A9X2HJ98"/>
<dbReference type="InterPro" id="IPR000531">
    <property type="entry name" value="Beta-barrel_TonB"/>
</dbReference>
<evidence type="ECO:0000256" key="5">
    <source>
        <dbReference type="ARBA" id="ARBA00022692"/>
    </source>
</evidence>
<dbReference type="SUPFAM" id="SSF56935">
    <property type="entry name" value="Porins"/>
    <property type="match status" value="1"/>
</dbReference>
<dbReference type="InterPro" id="IPR039426">
    <property type="entry name" value="TonB-dep_rcpt-like"/>
</dbReference>
<evidence type="ECO:0000259" key="14">
    <source>
        <dbReference type="Pfam" id="PF00593"/>
    </source>
</evidence>
<evidence type="ECO:0000256" key="1">
    <source>
        <dbReference type="ARBA" id="ARBA00004571"/>
    </source>
</evidence>
<comment type="caution">
    <text evidence="16">The sequence shown here is derived from an EMBL/GenBank/DDBJ whole genome shotgun (WGS) entry which is preliminary data.</text>
</comment>
<keyword evidence="2 11" id="KW-0813">Transport</keyword>
<keyword evidence="3 11" id="KW-1134">Transmembrane beta strand</keyword>
<dbReference type="InterPro" id="IPR012910">
    <property type="entry name" value="Plug_dom"/>
</dbReference>
<comment type="subcellular location">
    <subcellularLocation>
        <location evidence="1 11">Cell outer membrane</location>
        <topology evidence="1 11">Multi-pass membrane protein</topology>
    </subcellularLocation>
</comment>
<keyword evidence="9 11" id="KW-0472">Membrane</keyword>
<dbReference type="Gene3D" id="2.40.170.20">
    <property type="entry name" value="TonB-dependent receptor, beta-barrel domain"/>
    <property type="match status" value="1"/>
</dbReference>
<evidence type="ECO:0000313" key="17">
    <source>
        <dbReference type="Proteomes" id="UP001139451"/>
    </source>
</evidence>
<feature type="domain" description="TonB-dependent receptor-like beta-barrel" evidence="14">
    <location>
        <begin position="286"/>
        <end position="716"/>
    </location>
</feature>
<evidence type="ECO:0000256" key="12">
    <source>
        <dbReference type="RuleBase" id="RU003357"/>
    </source>
</evidence>
<dbReference type="PANTHER" id="PTHR32552:SF81">
    <property type="entry name" value="TONB-DEPENDENT OUTER MEMBRANE RECEPTOR"/>
    <property type="match status" value="1"/>
</dbReference>
<evidence type="ECO:0000256" key="8">
    <source>
        <dbReference type="ARBA" id="ARBA00023077"/>
    </source>
</evidence>
<proteinExistence type="inferred from homology"/>
<organism evidence="16 17">
    <name type="scientific">Sphingomonas tagetis</name>
    <dbReference type="NCBI Taxonomy" id="2949092"/>
    <lineage>
        <taxon>Bacteria</taxon>
        <taxon>Pseudomonadati</taxon>
        <taxon>Pseudomonadota</taxon>
        <taxon>Alphaproteobacteria</taxon>
        <taxon>Sphingomonadales</taxon>
        <taxon>Sphingomonadaceae</taxon>
        <taxon>Sphingomonas</taxon>
    </lineage>
</organism>
<dbReference type="RefSeq" id="WP_254295505.1">
    <property type="nucleotide sequence ID" value="NZ_JAMLDX010000016.1"/>
</dbReference>
<dbReference type="PROSITE" id="PS51257">
    <property type="entry name" value="PROKAR_LIPOPROTEIN"/>
    <property type="match status" value="1"/>
</dbReference>
<evidence type="ECO:0000256" key="10">
    <source>
        <dbReference type="ARBA" id="ARBA00023237"/>
    </source>
</evidence>
<dbReference type="PANTHER" id="PTHR32552">
    <property type="entry name" value="FERRICHROME IRON RECEPTOR-RELATED"/>
    <property type="match status" value="1"/>
</dbReference>
<evidence type="ECO:0000256" key="13">
    <source>
        <dbReference type="SAM" id="SignalP"/>
    </source>
</evidence>
<protein>
    <submittedName>
        <fullName evidence="16">TonB-dependent receptor</fullName>
    </submittedName>
</protein>
<reference evidence="16" key="1">
    <citation type="submission" date="2022-05" db="EMBL/GenBank/DDBJ databases">
        <title>Sphingomonas sp. strain MG17 Genome sequencing and assembly.</title>
        <authorList>
            <person name="Kim I."/>
        </authorList>
    </citation>
    <scope>NUCLEOTIDE SEQUENCE</scope>
    <source>
        <strain evidence="16">MG17</strain>
    </source>
</reference>
<dbReference type="Pfam" id="PF00593">
    <property type="entry name" value="TonB_dep_Rec_b-barrel"/>
    <property type="match status" value="1"/>
</dbReference>
<keyword evidence="16" id="KW-0675">Receptor</keyword>
<keyword evidence="10 11" id="KW-0998">Cell outer membrane</keyword>
<evidence type="ECO:0000256" key="2">
    <source>
        <dbReference type="ARBA" id="ARBA00022448"/>
    </source>
</evidence>
<keyword evidence="17" id="KW-1185">Reference proteome</keyword>
<sequence length="753" mass="81018">MKFTTFCSVFALSLGACLPAHANDAVLTDGAVQEEQTQTVDSGEIIVTAQRRSETLQKVPASVEVVSGDQLRSAHISNLSSLQEVSPSLIVNQTSNPSNGSFTVRGIGTTVTDRGFEQSVGVYIDGVFRGRPGSALQDLLDIERVEVLRGPQTTLFGRNNAAGALNIATTLPDATKLAVYAEGTYGNYNAIEAKLSVNVPIVADKLAIRVAASESKRDGVLKALRLPEGSMNSRDRQSFRVQLYWTPTETTRVRLIGDYSQLDDNCCSYTPLFISDAVAAGEFAGYTPPGPGTRGVSPSNPAVPGTFYNPFNRVTTQGNLTNEKTWDKGVSLQVDQDFGNLTLTAIGAMRRFKSDVRVDLDGIDPPRLIYMSYPTTWISENSAEVRLQNASGGPLEFVVGAYYFDQKITDVNYLPIILDGVLIPRFNSTGVGTAESGAVFGQATYNVTDTLRVTGGLRYLTETKTAHVTVQPGTATFPGDRRVENDALMGTAVIAYQPSAAANFYLRYARGYKSAAINLLFSQNPAISSPVVNPETTDAFEAGAKLRLADGRVNANIAVYTQTINDQQVQAYNSATATFSTLNAAKVRSRGVEAELTFRPVKGITLSSGINYLDATYLSFPGAPPAAGSPLPRQDLTGATPTNAPRWTITGGVNFDQPLNDTVSLQGGVNIRHATSYYSDLPHTEAFKNGVTNFVNANLELAFSNGFGLQIWGRNLTKENIYLGGIGTPRGLGSLTAYTNEPRTYGVTLRYRY</sequence>
<dbReference type="PROSITE" id="PS52016">
    <property type="entry name" value="TONB_DEPENDENT_REC_3"/>
    <property type="match status" value="1"/>
</dbReference>
<name>A0A9X2HJ98_9SPHN</name>
<dbReference type="InterPro" id="IPR036942">
    <property type="entry name" value="Beta-barrel_TonB_sf"/>
</dbReference>
<accession>A0A9X2HJ98</accession>
<evidence type="ECO:0000256" key="11">
    <source>
        <dbReference type="PROSITE-ProRule" id="PRU01360"/>
    </source>
</evidence>
<evidence type="ECO:0000256" key="9">
    <source>
        <dbReference type="ARBA" id="ARBA00023136"/>
    </source>
</evidence>
<evidence type="ECO:0000256" key="6">
    <source>
        <dbReference type="ARBA" id="ARBA00023004"/>
    </source>
</evidence>
<dbReference type="Pfam" id="PF07715">
    <property type="entry name" value="Plug"/>
    <property type="match status" value="1"/>
</dbReference>
<dbReference type="EMBL" id="JAMLDX010000016">
    <property type="protein sequence ID" value="MCP3732241.1"/>
    <property type="molecule type" value="Genomic_DNA"/>
</dbReference>
<keyword evidence="13" id="KW-0732">Signal</keyword>
<dbReference type="GO" id="GO:0009279">
    <property type="term" value="C:cell outer membrane"/>
    <property type="evidence" value="ECO:0007669"/>
    <property type="project" value="UniProtKB-SubCell"/>
</dbReference>
<dbReference type="Proteomes" id="UP001139451">
    <property type="component" value="Unassembled WGS sequence"/>
</dbReference>
<feature type="signal peptide" evidence="13">
    <location>
        <begin position="1"/>
        <end position="22"/>
    </location>
</feature>
<keyword evidence="4" id="KW-0410">Iron transport</keyword>
<keyword evidence="5 11" id="KW-0812">Transmembrane</keyword>
<feature type="chain" id="PRO_5040918982" evidence="13">
    <location>
        <begin position="23"/>
        <end position="753"/>
    </location>
</feature>
<evidence type="ECO:0000256" key="4">
    <source>
        <dbReference type="ARBA" id="ARBA00022496"/>
    </source>
</evidence>
<keyword evidence="6" id="KW-0408">Iron</keyword>
<gene>
    <name evidence="16" type="ORF">M9978_17610</name>
</gene>